<dbReference type="Proteomes" id="UP001529510">
    <property type="component" value="Unassembled WGS sequence"/>
</dbReference>
<feature type="non-terminal residue" evidence="2">
    <location>
        <position position="75"/>
    </location>
</feature>
<protein>
    <recommendedName>
        <fullName evidence="1">B30.2/SPRY domain-containing protein</fullName>
    </recommendedName>
</protein>
<dbReference type="PROSITE" id="PS50188">
    <property type="entry name" value="B302_SPRY"/>
    <property type="match status" value="1"/>
</dbReference>
<dbReference type="SUPFAM" id="SSF49899">
    <property type="entry name" value="Concanavalin A-like lectins/glucanases"/>
    <property type="match status" value="1"/>
</dbReference>
<dbReference type="EMBL" id="JAMKFB020000003">
    <property type="protein sequence ID" value="KAL0196752.1"/>
    <property type="molecule type" value="Genomic_DNA"/>
</dbReference>
<feature type="non-terminal residue" evidence="2">
    <location>
        <position position="1"/>
    </location>
</feature>
<evidence type="ECO:0000259" key="1">
    <source>
        <dbReference type="PROSITE" id="PS50188"/>
    </source>
</evidence>
<dbReference type="InterPro" id="IPR050143">
    <property type="entry name" value="TRIM/RBCC"/>
</dbReference>
<gene>
    <name evidence="2" type="ORF">M9458_005292</name>
</gene>
<dbReference type="InterPro" id="IPR043136">
    <property type="entry name" value="B30.2/SPRY_sf"/>
</dbReference>
<dbReference type="PRINTS" id="PR01407">
    <property type="entry name" value="BUTYPHLNCDUF"/>
</dbReference>
<dbReference type="Gene3D" id="2.60.120.920">
    <property type="match status" value="1"/>
</dbReference>
<accession>A0ABD0RFY0</accession>
<dbReference type="AlphaFoldDB" id="A0ABD0RFY0"/>
<keyword evidence="3" id="KW-1185">Reference proteome</keyword>
<dbReference type="InterPro" id="IPR003877">
    <property type="entry name" value="SPRY_dom"/>
</dbReference>
<name>A0ABD0RFY0_CIRMR</name>
<organism evidence="2 3">
    <name type="scientific">Cirrhinus mrigala</name>
    <name type="common">Mrigala</name>
    <dbReference type="NCBI Taxonomy" id="683832"/>
    <lineage>
        <taxon>Eukaryota</taxon>
        <taxon>Metazoa</taxon>
        <taxon>Chordata</taxon>
        <taxon>Craniata</taxon>
        <taxon>Vertebrata</taxon>
        <taxon>Euteleostomi</taxon>
        <taxon>Actinopterygii</taxon>
        <taxon>Neopterygii</taxon>
        <taxon>Teleostei</taxon>
        <taxon>Ostariophysi</taxon>
        <taxon>Cypriniformes</taxon>
        <taxon>Cyprinidae</taxon>
        <taxon>Labeoninae</taxon>
        <taxon>Labeonini</taxon>
        <taxon>Cirrhinus</taxon>
    </lineage>
</organism>
<comment type="caution">
    <text evidence="2">The sequence shown here is derived from an EMBL/GenBank/DDBJ whole genome shotgun (WGS) entry which is preliminary data.</text>
</comment>
<dbReference type="InterPro" id="IPR001870">
    <property type="entry name" value="B30.2/SPRY"/>
</dbReference>
<reference evidence="2 3" key="1">
    <citation type="submission" date="2024-05" db="EMBL/GenBank/DDBJ databases">
        <title>Genome sequencing and assembly of Indian major carp, Cirrhinus mrigala (Hamilton, 1822).</title>
        <authorList>
            <person name="Mohindra V."/>
            <person name="Chowdhury L.M."/>
            <person name="Lal K."/>
            <person name="Jena J.K."/>
        </authorList>
    </citation>
    <scope>NUCLEOTIDE SEQUENCE [LARGE SCALE GENOMIC DNA]</scope>
    <source>
        <strain evidence="2">CM1030</strain>
        <tissue evidence="2">Blood</tissue>
    </source>
</reference>
<dbReference type="PANTHER" id="PTHR24103">
    <property type="entry name" value="E3 UBIQUITIN-PROTEIN LIGASE TRIM"/>
    <property type="match status" value="1"/>
</dbReference>
<evidence type="ECO:0000313" key="3">
    <source>
        <dbReference type="Proteomes" id="UP001529510"/>
    </source>
</evidence>
<dbReference type="Pfam" id="PF00622">
    <property type="entry name" value="SPRY"/>
    <property type="match status" value="1"/>
</dbReference>
<dbReference type="InterPro" id="IPR003879">
    <property type="entry name" value="Butyrophylin_SPRY"/>
</dbReference>
<feature type="domain" description="B30.2/SPRY" evidence="1">
    <location>
        <begin position="1"/>
        <end position="75"/>
    </location>
</feature>
<dbReference type="InterPro" id="IPR013320">
    <property type="entry name" value="ConA-like_dom_sf"/>
</dbReference>
<sequence length="75" mass="8915">VKEQTEWYLGVNRESVYRKDLIRLSPDNGYWTVGRRHGEYHARDSSAYSLSLRVDLQRVGVFVDYEKGLVRFYDV</sequence>
<evidence type="ECO:0000313" key="2">
    <source>
        <dbReference type="EMBL" id="KAL0196752.1"/>
    </source>
</evidence>
<proteinExistence type="predicted"/>